<gene>
    <name evidence="1" type="ORF">T05_8223</name>
</gene>
<evidence type="ECO:0000313" key="1">
    <source>
        <dbReference type="EMBL" id="KRX35919.1"/>
    </source>
</evidence>
<proteinExistence type="predicted"/>
<keyword evidence="2" id="KW-1185">Reference proteome</keyword>
<dbReference type="STRING" id="144512.A0A0V0TA49"/>
<name>A0A0V0TA49_9BILA</name>
<reference evidence="1 2" key="1">
    <citation type="submission" date="2015-01" db="EMBL/GenBank/DDBJ databases">
        <title>Evolution of Trichinella species and genotypes.</title>
        <authorList>
            <person name="Korhonen P.K."/>
            <person name="Edoardo P."/>
            <person name="Giuseppe L.R."/>
            <person name="Gasser R.B."/>
        </authorList>
    </citation>
    <scope>NUCLEOTIDE SEQUENCE [LARGE SCALE GENOMIC DNA]</scope>
    <source>
        <strain evidence="1">ISS417</strain>
    </source>
</reference>
<dbReference type="Proteomes" id="UP000055048">
    <property type="component" value="Unassembled WGS sequence"/>
</dbReference>
<dbReference type="EMBL" id="JYDJ01000400">
    <property type="protein sequence ID" value="KRX35919.1"/>
    <property type="molecule type" value="Genomic_DNA"/>
</dbReference>
<sequence>MSSSSSISIHACNLCKFGRRPAFQLANRRAIRASVLEEHQHCVSISTGRIFAIRLSVLNDEMISFNANYYSNNESEDCPNKRAVADLKYLNVDEFTFTIEFKPRQAGGGIFHSFWQEVVSVSQSVFDLRIKAPLLPCARWKSIYPKGEFAFIH</sequence>
<evidence type="ECO:0000313" key="2">
    <source>
        <dbReference type="Proteomes" id="UP000055048"/>
    </source>
</evidence>
<dbReference type="AlphaFoldDB" id="A0A0V0TA49"/>
<protein>
    <submittedName>
        <fullName evidence="1">Uncharacterized protein</fullName>
    </submittedName>
</protein>
<accession>A0A0V0TA49</accession>
<organism evidence="1 2">
    <name type="scientific">Trichinella murrelli</name>
    <dbReference type="NCBI Taxonomy" id="144512"/>
    <lineage>
        <taxon>Eukaryota</taxon>
        <taxon>Metazoa</taxon>
        <taxon>Ecdysozoa</taxon>
        <taxon>Nematoda</taxon>
        <taxon>Enoplea</taxon>
        <taxon>Dorylaimia</taxon>
        <taxon>Trichinellida</taxon>
        <taxon>Trichinellidae</taxon>
        <taxon>Trichinella</taxon>
    </lineage>
</organism>
<comment type="caution">
    <text evidence="1">The sequence shown here is derived from an EMBL/GenBank/DDBJ whole genome shotgun (WGS) entry which is preliminary data.</text>
</comment>